<dbReference type="GO" id="GO:0002949">
    <property type="term" value="P:tRNA threonylcarbamoyladenosine modification"/>
    <property type="evidence" value="ECO:0007669"/>
    <property type="project" value="InterPro"/>
</dbReference>
<name>A0A858PY67_9RICK</name>
<dbReference type="InterPro" id="IPR022496">
    <property type="entry name" value="T6A_TsaB"/>
</dbReference>
<proteinExistence type="predicted"/>
<evidence type="ECO:0000259" key="1">
    <source>
        <dbReference type="Pfam" id="PF00814"/>
    </source>
</evidence>
<dbReference type="Proteomes" id="UP000500930">
    <property type="component" value="Chromosome"/>
</dbReference>
<dbReference type="Pfam" id="PF00814">
    <property type="entry name" value="TsaD"/>
    <property type="match status" value="1"/>
</dbReference>
<dbReference type="SUPFAM" id="SSF53067">
    <property type="entry name" value="Actin-like ATPase domain"/>
    <property type="match status" value="1"/>
</dbReference>
<sequence length="201" mass="22143">MQYLIINTSSSECTASVFKVQSGEIYEKKSREKNSHSEMLFEVIDEALSAASLTYEEITDVAAIVGPGSFTGLRASLSAVQGLRLASCAHVHGVSLLELQAYSIYRTSEENDRDILSIVSTIQKEPADKAFYQIFSNSLVPVSDFKFCSKSELPQGLYAAAKNGTDPLVFSAKFVGEYLAHKLQHNLPETPLTPIYSRNYN</sequence>
<dbReference type="KEGG" id="aplt:ANPL_02475"/>
<evidence type="ECO:0000313" key="2">
    <source>
        <dbReference type="EMBL" id="QJC27556.1"/>
    </source>
</evidence>
<dbReference type="Gene3D" id="3.30.420.40">
    <property type="match status" value="1"/>
</dbReference>
<organism evidence="2 3">
    <name type="scientific">Anaplasma platys</name>
    <dbReference type="NCBI Taxonomy" id="949"/>
    <lineage>
        <taxon>Bacteria</taxon>
        <taxon>Pseudomonadati</taxon>
        <taxon>Pseudomonadota</taxon>
        <taxon>Alphaproteobacteria</taxon>
        <taxon>Rickettsiales</taxon>
        <taxon>Anaplasmataceae</taxon>
        <taxon>Anaplasma</taxon>
    </lineage>
</organism>
<feature type="domain" description="Gcp-like" evidence="1">
    <location>
        <begin position="34"/>
        <end position="109"/>
    </location>
</feature>
<dbReference type="InterPro" id="IPR043129">
    <property type="entry name" value="ATPase_NBD"/>
</dbReference>
<dbReference type="AlphaFoldDB" id="A0A858PY67"/>
<dbReference type="EMBL" id="CP046391">
    <property type="protein sequence ID" value="QJC27556.1"/>
    <property type="molecule type" value="Genomic_DNA"/>
</dbReference>
<keyword evidence="2" id="KW-0808">Transferase</keyword>
<dbReference type="GO" id="GO:0016740">
    <property type="term" value="F:transferase activity"/>
    <property type="evidence" value="ECO:0007669"/>
    <property type="project" value="UniProtKB-KW"/>
</dbReference>
<dbReference type="RefSeq" id="WP_169193188.1">
    <property type="nucleotide sequence ID" value="NZ_CP046391.1"/>
</dbReference>
<dbReference type="InterPro" id="IPR000905">
    <property type="entry name" value="Gcp-like_dom"/>
</dbReference>
<dbReference type="NCBIfam" id="TIGR03725">
    <property type="entry name" value="T6A_YeaZ"/>
    <property type="match status" value="1"/>
</dbReference>
<evidence type="ECO:0000313" key="3">
    <source>
        <dbReference type="Proteomes" id="UP000500930"/>
    </source>
</evidence>
<gene>
    <name evidence="2" type="ORF">ANPL_02475</name>
</gene>
<reference evidence="2 3" key="1">
    <citation type="journal article" date="2020" name="Pathogens">
        <title>First Whole Genome Sequence of Anaplasma platys, an Obligate Intracellular Rickettsial Pathogen of Dogs.</title>
        <authorList>
            <person name="Llanes A."/>
            <person name="Rajeev S."/>
        </authorList>
    </citation>
    <scope>NUCLEOTIDE SEQUENCE [LARGE SCALE GENOMIC DNA]</scope>
    <source>
        <strain evidence="2 3">S3</strain>
    </source>
</reference>
<protein>
    <submittedName>
        <fullName evidence="2">tRNA (Adenosine(37)-N6)-threonylcarbamoyltransferase complex dimerization subunit type 1 TsaB</fullName>
    </submittedName>
</protein>
<keyword evidence="3" id="KW-1185">Reference proteome</keyword>
<accession>A0A858PY67</accession>